<reference evidence="3 4" key="1">
    <citation type="submission" date="2020-06" db="EMBL/GenBank/DDBJ databases">
        <title>Transcriptomic and genomic resources for Thalictrum thalictroides and T. hernandezii: Facilitating candidate gene discovery in an emerging model plant lineage.</title>
        <authorList>
            <person name="Arias T."/>
            <person name="Riano-Pachon D.M."/>
            <person name="Di Stilio V.S."/>
        </authorList>
    </citation>
    <scope>NUCLEOTIDE SEQUENCE [LARGE SCALE GENOMIC DNA]</scope>
    <source>
        <strain evidence="4">cv. WT478/WT964</strain>
        <tissue evidence="3">Leaves</tissue>
    </source>
</reference>
<evidence type="ECO:0000256" key="1">
    <source>
        <dbReference type="SAM" id="SignalP"/>
    </source>
</evidence>
<gene>
    <name evidence="3" type="ORF">FRX31_031156</name>
</gene>
<dbReference type="GO" id="GO:0080030">
    <property type="term" value="F:methyl indole-3-acetate esterase activity"/>
    <property type="evidence" value="ECO:0007669"/>
    <property type="project" value="TreeGrafter"/>
</dbReference>
<feature type="signal peptide" evidence="1">
    <location>
        <begin position="1"/>
        <end position="22"/>
    </location>
</feature>
<dbReference type="GO" id="GO:0080032">
    <property type="term" value="F:methyl jasmonate esterase activity"/>
    <property type="evidence" value="ECO:0007669"/>
    <property type="project" value="TreeGrafter"/>
</dbReference>
<feature type="domain" description="AB hydrolase-1" evidence="2">
    <location>
        <begin position="32"/>
        <end position="270"/>
    </location>
</feature>
<sequence>MLVKGVFLVITTTFALFQASMANTSQVNKHHFVLVHGAAHGAWCWYEVETLLKSSGNQVTSLDLTACGINPKHPDQVLSDSDLFEPLTEFMESLPVEEKVILVGHSYTGSGIAMTMESFPNKIAVGVFVTASMPGPSLSIAAIGVEARRGQPPRDEMDNVYGYENGPDKPPTSFRFGPKFLSANMYQLCSPEILTLATKLVRPVHLYKSDEPLLSDANYGSVRRAFVISHEDKVWRREIQQWMIENNPPDIVKEIHGSDHMVMLSKPRELYNSFVEIAEYFA</sequence>
<dbReference type="PANTHER" id="PTHR10992:SF1002">
    <property type="entry name" value="SALICYLIC ACID-BINDING PROTEIN 2-LIKE"/>
    <property type="match status" value="1"/>
</dbReference>
<dbReference type="GO" id="GO:0080031">
    <property type="term" value="F:methyl salicylate esterase activity"/>
    <property type="evidence" value="ECO:0007669"/>
    <property type="project" value="TreeGrafter"/>
</dbReference>
<keyword evidence="4" id="KW-1185">Reference proteome</keyword>
<dbReference type="InterPro" id="IPR000073">
    <property type="entry name" value="AB_hydrolase_1"/>
</dbReference>
<dbReference type="OrthoDB" id="408373at2759"/>
<dbReference type="GO" id="GO:0009696">
    <property type="term" value="P:salicylic acid metabolic process"/>
    <property type="evidence" value="ECO:0007669"/>
    <property type="project" value="TreeGrafter"/>
</dbReference>
<dbReference type="GO" id="GO:0009694">
    <property type="term" value="P:jasmonic acid metabolic process"/>
    <property type="evidence" value="ECO:0007669"/>
    <property type="project" value="TreeGrafter"/>
</dbReference>
<organism evidence="3 4">
    <name type="scientific">Thalictrum thalictroides</name>
    <name type="common">Rue-anemone</name>
    <name type="synonym">Anemone thalictroides</name>
    <dbReference type="NCBI Taxonomy" id="46969"/>
    <lineage>
        <taxon>Eukaryota</taxon>
        <taxon>Viridiplantae</taxon>
        <taxon>Streptophyta</taxon>
        <taxon>Embryophyta</taxon>
        <taxon>Tracheophyta</taxon>
        <taxon>Spermatophyta</taxon>
        <taxon>Magnoliopsida</taxon>
        <taxon>Ranunculales</taxon>
        <taxon>Ranunculaceae</taxon>
        <taxon>Thalictroideae</taxon>
        <taxon>Thalictrum</taxon>
    </lineage>
</organism>
<dbReference type="Gene3D" id="3.40.50.1820">
    <property type="entry name" value="alpha/beta hydrolase"/>
    <property type="match status" value="1"/>
</dbReference>
<name>A0A7J6V4C3_THATH</name>
<dbReference type="InterPro" id="IPR029058">
    <property type="entry name" value="AB_hydrolase_fold"/>
</dbReference>
<dbReference type="SUPFAM" id="SSF53474">
    <property type="entry name" value="alpha/beta-Hydrolases"/>
    <property type="match status" value="1"/>
</dbReference>
<keyword evidence="1" id="KW-0732">Signal</keyword>
<dbReference type="EMBL" id="JABWDY010039044">
    <property type="protein sequence ID" value="KAF5179262.1"/>
    <property type="molecule type" value="Genomic_DNA"/>
</dbReference>
<evidence type="ECO:0000259" key="2">
    <source>
        <dbReference type="Pfam" id="PF12697"/>
    </source>
</evidence>
<dbReference type="PANTHER" id="PTHR10992">
    <property type="entry name" value="METHYLESTERASE FAMILY MEMBER"/>
    <property type="match status" value="1"/>
</dbReference>
<dbReference type="Pfam" id="PF12697">
    <property type="entry name" value="Abhydrolase_6"/>
    <property type="match status" value="1"/>
</dbReference>
<comment type="caution">
    <text evidence="3">The sequence shown here is derived from an EMBL/GenBank/DDBJ whole genome shotgun (WGS) entry which is preliminary data.</text>
</comment>
<protein>
    <submittedName>
        <fullName evidence="3">Polyneuridine-aldehyde esterase</fullName>
    </submittedName>
</protein>
<dbReference type="AlphaFoldDB" id="A0A7J6V4C3"/>
<evidence type="ECO:0000313" key="3">
    <source>
        <dbReference type="EMBL" id="KAF5179262.1"/>
    </source>
</evidence>
<dbReference type="Proteomes" id="UP000554482">
    <property type="component" value="Unassembled WGS sequence"/>
</dbReference>
<proteinExistence type="predicted"/>
<accession>A0A7J6V4C3</accession>
<feature type="chain" id="PRO_5029884158" evidence="1">
    <location>
        <begin position="23"/>
        <end position="282"/>
    </location>
</feature>
<evidence type="ECO:0000313" key="4">
    <source>
        <dbReference type="Proteomes" id="UP000554482"/>
    </source>
</evidence>
<dbReference type="InterPro" id="IPR045889">
    <property type="entry name" value="MES/HNL"/>
</dbReference>